<keyword evidence="1" id="KW-0596">Phosphopantetheine</keyword>
<feature type="domain" description="Carrier" evidence="5">
    <location>
        <begin position="4632"/>
        <end position="4711"/>
    </location>
</feature>
<comment type="similarity">
    <text evidence="4">Belongs to the NRP synthetase family.</text>
</comment>
<evidence type="ECO:0000256" key="1">
    <source>
        <dbReference type="ARBA" id="ARBA00022450"/>
    </source>
</evidence>
<dbReference type="Gene3D" id="3.40.50.12780">
    <property type="entry name" value="N-terminal domain of ligase-like"/>
    <property type="match status" value="1"/>
</dbReference>
<protein>
    <recommendedName>
        <fullName evidence="5">Carrier domain-containing protein</fullName>
    </recommendedName>
</protein>
<dbReference type="Gene3D" id="3.40.50.150">
    <property type="entry name" value="Vaccinia Virus protein VP39"/>
    <property type="match status" value="2"/>
</dbReference>
<dbReference type="NCBIfam" id="NF003417">
    <property type="entry name" value="PRK04813.1"/>
    <property type="match status" value="6"/>
</dbReference>
<dbReference type="Gene3D" id="2.30.38.10">
    <property type="entry name" value="Luciferase, Domain 3"/>
    <property type="match status" value="3"/>
</dbReference>
<evidence type="ECO:0000313" key="7">
    <source>
        <dbReference type="Proteomes" id="UP001578633"/>
    </source>
</evidence>
<dbReference type="PROSITE" id="PS00012">
    <property type="entry name" value="PHOSPHOPANTETHEINE"/>
    <property type="match status" value="4"/>
</dbReference>
<dbReference type="GeneID" id="96080336"/>
<dbReference type="SUPFAM" id="SSF47336">
    <property type="entry name" value="ACP-like"/>
    <property type="match status" value="4"/>
</dbReference>
<accession>A0ABR3UT89</accession>
<dbReference type="InterPro" id="IPR006162">
    <property type="entry name" value="Ppantetheine_attach_site"/>
</dbReference>
<proteinExistence type="inferred from homology"/>
<dbReference type="CDD" id="cd19545">
    <property type="entry name" value="FUM14_C_NRPS-like"/>
    <property type="match status" value="1"/>
</dbReference>
<dbReference type="Gene3D" id="3.30.559.10">
    <property type="entry name" value="Chloramphenicol acetyltransferase-like domain"/>
    <property type="match status" value="4"/>
</dbReference>
<dbReference type="SUPFAM" id="SSF53335">
    <property type="entry name" value="S-adenosyl-L-methionine-dependent methyltransferases"/>
    <property type="match status" value="2"/>
</dbReference>
<keyword evidence="3" id="KW-0436">Ligase</keyword>
<dbReference type="SUPFAM" id="SSF56801">
    <property type="entry name" value="Acetyl-CoA synthetase-like"/>
    <property type="match status" value="4"/>
</dbReference>
<evidence type="ECO:0000256" key="3">
    <source>
        <dbReference type="ARBA" id="ARBA00022598"/>
    </source>
</evidence>
<gene>
    <name evidence="6" type="ORF">ACET3X_000014</name>
</gene>
<organism evidence="6 7">
    <name type="scientific">Alternaria dauci</name>
    <dbReference type="NCBI Taxonomy" id="48095"/>
    <lineage>
        <taxon>Eukaryota</taxon>
        <taxon>Fungi</taxon>
        <taxon>Dikarya</taxon>
        <taxon>Ascomycota</taxon>
        <taxon>Pezizomycotina</taxon>
        <taxon>Dothideomycetes</taxon>
        <taxon>Pleosporomycetidae</taxon>
        <taxon>Pleosporales</taxon>
        <taxon>Pleosporineae</taxon>
        <taxon>Pleosporaceae</taxon>
        <taxon>Alternaria</taxon>
        <taxon>Alternaria sect. Porri</taxon>
    </lineage>
</organism>
<keyword evidence="7" id="KW-1185">Reference proteome</keyword>
<dbReference type="CDD" id="cd05930">
    <property type="entry name" value="A_NRPS"/>
    <property type="match status" value="2"/>
</dbReference>
<dbReference type="Pfam" id="PF00668">
    <property type="entry name" value="Condensation"/>
    <property type="match status" value="4"/>
</dbReference>
<keyword evidence="2" id="KW-0597">Phosphoprotein</keyword>
<dbReference type="Pfam" id="PF00501">
    <property type="entry name" value="AMP-binding"/>
    <property type="match status" value="4"/>
</dbReference>
<dbReference type="SUPFAM" id="SSF52777">
    <property type="entry name" value="CoA-dependent acyltransferases"/>
    <property type="match status" value="8"/>
</dbReference>
<dbReference type="Proteomes" id="UP001578633">
    <property type="component" value="Chromosome 1"/>
</dbReference>
<dbReference type="CDD" id="cd19531">
    <property type="entry name" value="LCL_NRPS-like"/>
    <property type="match status" value="2"/>
</dbReference>
<feature type="domain" description="Carrier" evidence="5">
    <location>
        <begin position="569"/>
        <end position="645"/>
    </location>
</feature>
<dbReference type="InterPro" id="IPR000873">
    <property type="entry name" value="AMP-dep_synth/lig_dom"/>
</dbReference>
<dbReference type="InterPro" id="IPR010071">
    <property type="entry name" value="AA_adenyl_dom"/>
</dbReference>
<dbReference type="PROSITE" id="PS50075">
    <property type="entry name" value="CARRIER"/>
    <property type="match status" value="4"/>
</dbReference>
<dbReference type="InterPro" id="IPR029063">
    <property type="entry name" value="SAM-dependent_MTases_sf"/>
</dbReference>
<dbReference type="InterPro" id="IPR020806">
    <property type="entry name" value="PKS_PP-bd"/>
</dbReference>
<dbReference type="EMBL" id="JBHGVX010000001">
    <property type="protein sequence ID" value="KAL1799672.1"/>
    <property type="molecule type" value="Genomic_DNA"/>
</dbReference>
<dbReference type="InterPro" id="IPR045851">
    <property type="entry name" value="AMP-bd_C_sf"/>
</dbReference>
<dbReference type="RefSeq" id="XP_069310256.1">
    <property type="nucleotide sequence ID" value="XM_069446676.1"/>
</dbReference>
<reference evidence="6 7" key="1">
    <citation type="submission" date="2024-09" db="EMBL/GenBank/DDBJ databases">
        <title>T2T genomes of carrot and Alternaria dauci and their utility for understanding host-pathogen interaction during carrot leaf blight disease.</title>
        <authorList>
            <person name="Liu W."/>
            <person name="Xu S."/>
            <person name="Ou C."/>
            <person name="Liu X."/>
            <person name="Zhuang F."/>
            <person name="Deng X.W."/>
        </authorList>
    </citation>
    <scope>NUCLEOTIDE SEQUENCE [LARGE SCALE GENOMIC DNA]</scope>
    <source>
        <strain evidence="6 7">A2016</strain>
    </source>
</reference>
<dbReference type="InterPro" id="IPR020845">
    <property type="entry name" value="AMP-binding_CS"/>
</dbReference>
<dbReference type="Gene3D" id="3.30.559.30">
    <property type="entry name" value="Nonribosomal peptide synthetase, condensation domain"/>
    <property type="match status" value="4"/>
</dbReference>
<dbReference type="InterPro" id="IPR036736">
    <property type="entry name" value="ACP-like_sf"/>
</dbReference>
<dbReference type="InterPro" id="IPR023213">
    <property type="entry name" value="CAT-like_dom_sf"/>
</dbReference>
<dbReference type="CDD" id="cd19542">
    <property type="entry name" value="CT_NRPS-like"/>
    <property type="match status" value="1"/>
</dbReference>
<evidence type="ECO:0000313" key="6">
    <source>
        <dbReference type="EMBL" id="KAL1799672.1"/>
    </source>
</evidence>
<dbReference type="Gene3D" id="3.30.300.30">
    <property type="match status" value="6"/>
</dbReference>
<dbReference type="PANTHER" id="PTHR45527">
    <property type="entry name" value="NONRIBOSOMAL PEPTIDE SYNTHETASE"/>
    <property type="match status" value="1"/>
</dbReference>
<dbReference type="Pfam" id="PF00550">
    <property type="entry name" value="PP-binding"/>
    <property type="match status" value="4"/>
</dbReference>
<dbReference type="CDD" id="cd05918">
    <property type="entry name" value="A_NRPS_SidN3_like"/>
    <property type="match status" value="2"/>
</dbReference>
<dbReference type="InterPro" id="IPR042099">
    <property type="entry name" value="ANL_N_sf"/>
</dbReference>
<dbReference type="InterPro" id="IPR001242">
    <property type="entry name" value="Condensation_dom"/>
</dbReference>
<sequence length="5147" mass="574831">MPEMLLSDVNGLGVEKTWERNRETLPVVNRCVHSLFEEQVKARPDACAVHAWDGEMTYEQLDQQSTRLAGYLASQGIGPEVMVPLCFEKSIWAVVAMLAVLKAGAAFVPLEPMHPSARHERIFEQTNTKLVLTSKQYAALWPRATVQVLAIDNTFVDQLPCQAEFRSKAGPSNAVYVMFTSGSTGVPKGVVLEHRAIATSCLAHGKAMRLGPDSRALQFAAYTFDICIAEIFTVLIFGGCVCVPSDDDRRGALSEVINNSRVNWAQLTPTVARLLDPSTVTSLKVLVLGGERVDDADWKRWRDDVVRVNVYGPTECSIWCTSYCNTGREFRSGTIGTSMASLSWVVDQDDHNKLVPFGSIGELLIEGPILARGYLNDTAKTDAVFIHDPLWLTHSNNANGRTGRQGRLYKTGDLVYYDADRNLVYAGRKDSQTKVRGQRIELGEIEHHLNQCMPGIKQVAAEVIVPSGDQGKAMVAAFVQLSEESHRALIHQTSENDLVVQVIFPKHVDQLLVQRMPRDMVPEMYFAIAELPLTTSAKVDRQRLRRIGSSFSAQQLAQLRTHGDGPKRQPETEREKTLHGLWAQVLGIDASLIGMDDSFFSLGGDSIAAMKLVGEARRLGIKISVAVVFRNPTLDQLSSAATNPDDASDVDTTIPRVDHDGPVAQSFAQGRMWFLEELYPGLTWYLMPVVVRIKGPLQLVALQSALNAIEKRHETLRTTFETIGDMSMQLVHTYHPKELSVIDVDEQTLPDAVHRDQITPFDLRTEAGWRVSLYRISNEEHVLSIIMHHIISDGWSTDLLTRELGAFYSATTRGRDALTYVQPLPIQYRDFSVWQRQQAQIDKHQSQLNYWFNLLNTSRPAELLCDKVRPAALSGQAAKQTFQIDGPLYSQLLQFCKAQGVTKFMVLFAAFRATQFRLTGQKDATIGTVNANRDRWELKGMIGFFVNLQCLRTTIDEDESFEKLVQQVHGAMIASLANADVPFESIVSKLKNTRDLSRHPIVQMIFALHSQRNLGQLSLEGLETETLDNAPKSRFDLEFHFFQQEDSLKGEVVYSTDLYSPDTIENMLSVFHVVLEECLREPTAAISSLPLLREASYSKLDSMGLIQVEKTAYSRESSVVDLFRQQASVCPSKIAVKDASISMTYAQLDEKSDILAQWLAKQSLAPETLVGLFAGRSCQAIVAILAILKAGLAYLPFDLKVPAKRMSKILSSLSGQKVVFLGADVHPPDVKLSDVRFVRIAEALNEQVDNVSASQDIAKPSADSLAYVMFTSGSTGQPKGVMIEHRCIVHLVRDNNFMQYLPAPPVMVHLTNLAFDVSTLEIYGALLQGGMLVCIDRMTVLDPEAVLRTFRREHVSMAVMTPSLFRTYVQQLPAIFANLDMLCVGGEATRGNDIISMKTLSTGKIINAYGPTEDTTFDTSYLLSKHEQYPNGPPIGRAFKNTGAYVMDSKQQLVPLGVVGELVVTGDGLARGYTDPERNINRFITIQIEGEAVKAYRTGDLVRYRPTDGQLEIFGRMDGQVKMRGHRIELGEIEHVLRSHRSVRDAVAVVQQQQDAHETARLAAFVTVYEGDELIDQEPTDNDESQHVDVWEDQFDSKVYTPISQVLPEAIGRDFIGWTSMYDGSAIDIAEMNEWLDDTINTMLNGHPPGKVLEVGTGTGMILFNLGDGLESYVGLDPSLKAVEFVKHTARSIPTFADKVRVYKATAADLDRLKPIDASLVVINSVVQYFPSLEYLYKTTQQLLELESISTIFFGDVRSYALHREFLATRAMFMAGDDADKAEVRRIIADMERVERELLVDPAFFTSLPQRLPDLVEHVEILPKKMKATNELSCYRFAAVIYAKPRNERKQERVIRHVEHDDWIDFTEQKLDRQSLLAKLQSHSSLSTMAVSNIPYSKTILSRCLVDSIDDAVTELPDTQDWRLTAYSQAQCLSSLSATDLHELADETNCRVEVSWNRQHSQRGGLDAIFHRYQPREGENRVLFHFPTDHAERPLHSLGSTPLRQQTLQRIQQQLQEMLEDQLPPYTVPQTITFLGVMPTNQNGKVDRSALTQKTQTQTAKGQEFQRELTRPEVKIQQLMARVLHINPDRISLDDSFFQLGGDSIAAMKLVAMARDDDIRLTVAKVFQYPKLIQLAAVAQEYVHVPSDDIVPFSLLNPKVDATQIHHEVATKCNVDRGLVEDIYPCSPLQEGLMSLTVKRPGDYIMQTVLELRPHVDEAAFRIAWEKAVQSLQILRTRIVIHESLGLLQAVIADKLEWAEADDLATYLAQDKVSSMQLGEPLARYALVRDALREKRRFVWTIHHAIYDGWALNHILSAVQTAYNGAEPAKQLGFNNFIKYLGQMDQDALAAYWRTTLSDCEANVFPPLLPEVQQPVADATAEYQCPPLPKRTSNTTISTLVRAAWAIVASGYTSSDDVVFGATVTGRNAPMTGIESLVGPVIATVPVRIRVQRDSTVLGFLETVQKQATEMIPFEQTGLQRIAKLGPDTERACSFQTLLIVQPADDAFQSDDAFGTWEYGSGLQDFTTYALMVQAKLAEEGVKITASFDARLVEQWQVEKMLGQLSFVMQQLARGDPSTRVIDVETMTPSDEQQLWKWNQRLPPTIERCVHDVYLDQVQSRPEADAICAWDGVMTYKELDERSSRLANYLVSIGVKAESIVPLCFGKSMWMVVAMMAVLKAGGAFAPLDPGHPISRHREIFKQTKANIVLTSAQYSKLWSESIPTVVEISGDFIDQLSTRPYDTQTAVQPGNTAYVIFTSGSTGVPKGVQLEHKAVSTSCLCQGPALGITEDTRVLQFAAYTFDACILEIITALLHGACICIPSESQRRDNLIDTINSMKATWALLTPAVARILDPQSIVSLKTLVLGGEQVSASDYNTWSGRVRLINAYGPTECCVSCVANPDMQGIDPVPIGKPIASVAWVTHPDDHNRLAPLGAVGELLVEGPNLARGYLEDAKKTETAFVNDPPWLLRGWEGCSGRRGRLYKTGDLVYYTLNGDLVYVGRKDGQVKVRGQRIELAEIEHCLYQHGPDIKETAVELISPRGGKPMIAAFLKASSELLNGKMSDASSGAYVVYPARIDDELSQRLPGYMVPEVYFTLEEFPISTAGKLNRRRLREIGGSFSTEQLAQLRTQENDIRKRAPTTEQEMAVQKLWVQVLKIDANSIGLDDSFFRLGGDSIAAMKLVSEARNVDLTFSVQDVFQAQRLGQLAKRLVHASTSSQSTIARIDHQGPVVQSFAQGRLWFLEQLHPGLDWYLMHLAVRIRGPLQLPALQAALQAIERRHETLRTTFSNNDVESLQKVHPFRGGKEVNVIDICSDEDEILLEALEQDQKTPFDLRHEPGWRTSIFRINECCHVLSIVMHHIVSDGWSVDVLEKELSILYAAAIRNEDLDSCLPPLPIQYRDFSVWQRQPEQAQEHQRQLDYWINQLDGSRPAEFLYDKPRPATLSGRAGTQTLNISDQLYDSLQSFAKERGMTPFVVLLAVFRATHYRMTNQDDATIAVPNANRSRSEVADLIGFFVNIQCIRMKIQDETFEELLQQAYKTVVDSLANQDVPFERIVSALQGDRDPSRNPLAQVAFAVHSQQDIGKLKLESVETEVMEGLATSRFDLEFHFFQEHNSLQGYIYFSEELFVPDSIRSLASVFTSILENCLARPETQVAVVPLMTDHSYTQLDQMGLLRMNQTAYSRDSSIVDVFRQQAAMQPSRVAVKDALKELTYAELDSQSEKLAKFLAAKSFAPETAVGVLAHRCCEAIVAFIGILKAGLAYLPFDSKAPEKRMEAIFSTIEGNKMVLVGPNIRLPGTALKDVEFAHIMDILDADENSEFTSTELDPALRPTATSLAYVLFTSGSTGQPKGVMVEHRGIVRLAQHDQMEHFKSSGAMAHMANLAFDGSSWEIYTCLLNGGTLACIDATTVLDQDALARAFREYQIRIAFITPALLNYILAESPDTVGNLDTLLVAGDKADTDDVFRARDLVRNKIVANAYGPTENSVMSTLYILSEDEKCVNGVPIGRSISNSGAYVMDPEQNQVPLGVVGELVVTGDGVARGYTDPNRDVDRFVTVTIGNQTMRAYRTGDYVRQRPQDGQMEFFGRIDGQVKIRGNRVELGEIEAVLRGHNLVRDAVLVADQRQDKQQRLFGYITLKEESDMTSGQNSDDNQIQHVNAWEQRFDTETYAPIDGIQSGTVGQDFIGWTSMYDGTDIDKTEMKEWLDETIKSIHDKVGGRLGNVLEIGSGSGMILFNLGDSLKHYTGFEPSRRAVDFITGTARSIPSLANKVEMYKATAADISKVERPLQADLVVLNSVVQYFPSQGYLFNVVRDLLEVNGVKTLFFGDIRSHALRREFYASRALFMAGEKASQEDLRRLVEDMEQIEQELLVDPGFFTSLTHRLPDLVQHVEIQPKRMRATNELSSYRYTAVVYSRSWNPPCGGLQTIPDDEWIDFQEENLNRDSLQQRIKDVASTRPLAISNIPNSKTLFGKCLLGSLDDEKARKPVHMDWTSLVDQQTEGVPSLSAVDLDDMAKAAGCQVKISWNRKYSQHGGLDAIFYPRQINGGSDQAGLMFSFPTDHAERRRRTLSNKPMRQQLVKDVQQQLDELVKSQLPSYMVPQSIQVLDQLPINQNGVSQESLQRELSSAELKLQQILSRVLGIDPSRIGLEDSFFQLGGDSIAAMKIVAAAREEDIHLTIANIFQHPKLVNLATVAKFSQHAVEQKPIQPFSLLSTTQKDYLLHAIPAHTSNVDRNDIIDILPTTWMQNLFVTRGVNDHPLAFNYFYLNLGTRVDAPRLQPSITALVEHFSILRTKFVYVDGVLWQAVLRNPHVPFREYHLDMPVGEAADAVCLEDSRTTEPLELATAFMLVRGAYNEHLLAIRITHAQYDGVCFPSFVRTLFAFYFGKPVEPVHVHSKYLAYTQGRKSVSALHWRKVLQGSRITKITPILGPSIRRGMTPMEIQTENNIGMPHVPTGLTLASVVSAAWAQVLSQITGEQDVVYGYMVAGRNANIPDISKIVGPCLNIIPVRARVHPMTTAPELVRSLQEQYIALGEADSMGFDEIVRTSTDWPANTEYDSVFQHQNLNEHPEFDFEDTTARLHWFQNPDSVPCILTVVSFPLEDGLKILVRGNEHIITPESAERINKMLCETIGKLGSALQ</sequence>
<evidence type="ECO:0000259" key="5">
    <source>
        <dbReference type="PROSITE" id="PS50075"/>
    </source>
</evidence>
<dbReference type="Gene3D" id="3.40.50.980">
    <property type="match status" value="6"/>
</dbReference>
<dbReference type="SMART" id="SM00823">
    <property type="entry name" value="PKS_PP"/>
    <property type="match status" value="4"/>
</dbReference>
<comment type="caution">
    <text evidence="6">The sequence shown here is derived from an EMBL/GenBank/DDBJ whole genome shotgun (WGS) entry which is preliminary data.</text>
</comment>
<dbReference type="PROSITE" id="PS00455">
    <property type="entry name" value="AMP_BINDING"/>
    <property type="match status" value="4"/>
</dbReference>
<feature type="domain" description="Carrier" evidence="5">
    <location>
        <begin position="3141"/>
        <end position="3217"/>
    </location>
</feature>
<dbReference type="PANTHER" id="PTHR45527:SF1">
    <property type="entry name" value="FATTY ACID SYNTHASE"/>
    <property type="match status" value="1"/>
</dbReference>
<dbReference type="NCBIfam" id="TIGR01733">
    <property type="entry name" value="AA-adenyl-dom"/>
    <property type="match status" value="4"/>
</dbReference>
<dbReference type="SMART" id="SM01294">
    <property type="entry name" value="PKS_PP_betabranch"/>
    <property type="match status" value="1"/>
</dbReference>
<dbReference type="InterPro" id="IPR009081">
    <property type="entry name" value="PP-bd_ACP"/>
</dbReference>
<dbReference type="Gene3D" id="1.10.1200.10">
    <property type="entry name" value="ACP-like"/>
    <property type="match status" value="4"/>
</dbReference>
<evidence type="ECO:0000256" key="2">
    <source>
        <dbReference type="ARBA" id="ARBA00022553"/>
    </source>
</evidence>
<name>A0ABR3UT89_9PLEO</name>
<evidence type="ECO:0000256" key="4">
    <source>
        <dbReference type="ARBA" id="ARBA00029454"/>
    </source>
</evidence>
<feature type="domain" description="Carrier" evidence="5">
    <location>
        <begin position="2070"/>
        <end position="2143"/>
    </location>
</feature>